<evidence type="ECO:0000256" key="1">
    <source>
        <dbReference type="ARBA" id="ARBA00005380"/>
    </source>
</evidence>
<keyword evidence="11" id="KW-1185">Reference proteome</keyword>
<dbReference type="PROSITE" id="PS00583">
    <property type="entry name" value="PFKB_KINASES_1"/>
    <property type="match status" value="1"/>
</dbReference>
<dbReference type="InterPro" id="IPR029056">
    <property type="entry name" value="Ribokinase-like"/>
</dbReference>
<dbReference type="RefSeq" id="WP_207300680.1">
    <property type="nucleotide sequence ID" value="NZ_CP071444.1"/>
</dbReference>
<dbReference type="PANTHER" id="PTHR46566">
    <property type="entry name" value="1-PHOSPHOFRUCTOKINASE-RELATED"/>
    <property type="match status" value="1"/>
</dbReference>
<name>A0A974XIF9_9FIRM</name>
<dbReference type="SUPFAM" id="SSF53613">
    <property type="entry name" value="Ribokinase-like"/>
    <property type="match status" value="1"/>
</dbReference>
<evidence type="ECO:0000256" key="5">
    <source>
        <dbReference type="ARBA" id="ARBA00022840"/>
    </source>
</evidence>
<proteinExistence type="inferred from homology"/>
<dbReference type="GO" id="GO:0005829">
    <property type="term" value="C:cytosol"/>
    <property type="evidence" value="ECO:0007669"/>
    <property type="project" value="TreeGrafter"/>
</dbReference>
<comment type="similarity">
    <text evidence="1">Belongs to the carbohydrate kinase pfkB family.</text>
</comment>
<evidence type="ECO:0000259" key="9">
    <source>
        <dbReference type="Pfam" id="PF00294"/>
    </source>
</evidence>
<feature type="domain" description="Carbohydrate kinase PfkB" evidence="9">
    <location>
        <begin position="18"/>
        <end position="293"/>
    </location>
</feature>
<evidence type="ECO:0000256" key="4">
    <source>
        <dbReference type="ARBA" id="ARBA00022777"/>
    </source>
</evidence>
<dbReference type="GO" id="GO:0016052">
    <property type="term" value="P:carbohydrate catabolic process"/>
    <property type="evidence" value="ECO:0007669"/>
    <property type="project" value="UniProtKB-ARBA"/>
</dbReference>
<dbReference type="EMBL" id="CP071444">
    <property type="protein sequence ID" value="QSX09345.1"/>
    <property type="molecule type" value="Genomic_DNA"/>
</dbReference>
<dbReference type="AlphaFoldDB" id="A0A974XIF9"/>
<accession>A0A974XIF9</accession>
<reference evidence="10" key="1">
    <citation type="submission" date="2021-03" db="EMBL/GenBank/DDBJ databases">
        <title>Alkalibacter marinus sp. nov., isolated from tidal flat sediment.</title>
        <authorList>
            <person name="Namirimu T."/>
            <person name="Yang J.-A."/>
            <person name="Yang S.-H."/>
            <person name="Kim Y.-J."/>
            <person name="Kwon K.K."/>
        </authorList>
    </citation>
    <scope>NUCLEOTIDE SEQUENCE</scope>
    <source>
        <strain evidence="10">ES005</strain>
    </source>
</reference>
<keyword evidence="5 7" id="KW-0067">ATP-binding</keyword>
<dbReference type="Gene3D" id="3.40.1190.20">
    <property type="match status" value="1"/>
</dbReference>
<sequence>MVITVTLNPALDKTLVVNNFAVGEVNRVQAARDDIGGKGLNVSKVLKEFGIQSLALGFLGNNLRDRFEKDLDTKGIDHRFISISSGTRTNIKLVDEKKRTFTDINEPGGAITPEELEEFLTLFQQTIKKGDLVVLAGGVGEGVPITIYKTLTGLAKRKGATVVVDAEGKLLGEALTEHPDVIKPNEKELSTLVGRTLQTEEQIVQAIKEIQEMGIDNILVSMGSEGSIYLTPNGAYRAEGLQVPVKSTVGAGDSMVAALVYSILNERDDINTLALAQSAGAASVMLEGTKACNLSQAESLMERALMKIRRI</sequence>
<dbReference type="Proteomes" id="UP000663499">
    <property type="component" value="Chromosome"/>
</dbReference>
<gene>
    <name evidence="10" type="primary">pfkB</name>
    <name evidence="10" type="ORF">J0B03_04580</name>
</gene>
<evidence type="ECO:0000256" key="6">
    <source>
        <dbReference type="ARBA" id="ARBA00047745"/>
    </source>
</evidence>
<dbReference type="Pfam" id="PF00294">
    <property type="entry name" value="PfkB"/>
    <property type="match status" value="1"/>
</dbReference>
<evidence type="ECO:0000313" key="11">
    <source>
        <dbReference type="Proteomes" id="UP000663499"/>
    </source>
</evidence>
<dbReference type="PIRSF" id="PIRSF000535">
    <property type="entry name" value="1PFK/6PFK/LacC"/>
    <property type="match status" value="1"/>
</dbReference>
<keyword evidence="3 7" id="KW-0547">Nucleotide-binding</keyword>
<evidence type="ECO:0000256" key="3">
    <source>
        <dbReference type="ARBA" id="ARBA00022741"/>
    </source>
</evidence>
<evidence type="ECO:0000256" key="7">
    <source>
        <dbReference type="PIRNR" id="PIRNR000535"/>
    </source>
</evidence>
<keyword evidence="4 8" id="KW-0418">Kinase</keyword>
<keyword evidence="7" id="KW-0423">Lactose metabolism</keyword>
<comment type="pathway">
    <text evidence="7">Carbohydrate metabolism; D-tagatose 6-phosphate degradation; D-glyceraldehyde 3-phosphate and glycerone phosphate from D-tagatose 6-phosphate: step 1/2.</text>
</comment>
<dbReference type="GO" id="GO:0005988">
    <property type="term" value="P:lactose metabolic process"/>
    <property type="evidence" value="ECO:0007669"/>
    <property type="project" value="UniProtKB-KW"/>
</dbReference>
<dbReference type="FunFam" id="3.40.1190.20:FF:000001">
    <property type="entry name" value="Phosphofructokinase"/>
    <property type="match status" value="1"/>
</dbReference>
<comment type="catalytic activity">
    <reaction evidence="7">
        <text>D-tagatofuranose 6-phosphate + ATP = D-tagatofuranose 1,6-bisphosphate + ADP + H(+)</text>
        <dbReference type="Rhea" id="RHEA:12420"/>
        <dbReference type="ChEBI" id="CHEBI:15378"/>
        <dbReference type="ChEBI" id="CHEBI:30616"/>
        <dbReference type="ChEBI" id="CHEBI:58694"/>
        <dbReference type="ChEBI" id="CHEBI:58695"/>
        <dbReference type="ChEBI" id="CHEBI:456216"/>
        <dbReference type="EC" id="2.7.1.144"/>
    </reaction>
</comment>
<dbReference type="NCBIfam" id="TIGR03168">
    <property type="entry name" value="1-PFK"/>
    <property type="match status" value="1"/>
</dbReference>
<dbReference type="InterPro" id="IPR011611">
    <property type="entry name" value="PfkB_dom"/>
</dbReference>
<dbReference type="PROSITE" id="PS00584">
    <property type="entry name" value="PFKB_KINASES_2"/>
    <property type="match status" value="1"/>
</dbReference>
<dbReference type="NCBIfam" id="TIGR03828">
    <property type="entry name" value="pfkB"/>
    <property type="match status" value="1"/>
</dbReference>
<evidence type="ECO:0000256" key="2">
    <source>
        <dbReference type="ARBA" id="ARBA00022679"/>
    </source>
</evidence>
<dbReference type="InterPro" id="IPR022463">
    <property type="entry name" value="1-PFruKinase"/>
</dbReference>
<comment type="catalytic activity">
    <reaction evidence="6 8">
        <text>beta-D-fructose 1-phosphate + ATP = beta-D-fructose 1,6-bisphosphate + ADP + H(+)</text>
        <dbReference type="Rhea" id="RHEA:14213"/>
        <dbReference type="ChEBI" id="CHEBI:15378"/>
        <dbReference type="ChEBI" id="CHEBI:30616"/>
        <dbReference type="ChEBI" id="CHEBI:32966"/>
        <dbReference type="ChEBI" id="CHEBI:138881"/>
        <dbReference type="ChEBI" id="CHEBI:456216"/>
        <dbReference type="EC" id="2.7.1.56"/>
    </reaction>
</comment>
<dbReference type="PANTHER" id="PTHR46566:SF2">
    <property type="entry name" value="ATP-DEPENDENT 6-PHOSPHOFRUCTOKINASE ISOZYME 2"/>
    <property type="match status" value="1"/>
</dbReference>
<comment type="similarity">
    <text evidence="7">Belongs to the carbohydrate kinase PfkB family. LacC subfamily.</text>
</comment>
<dbReference type="EC" id="2.7.1.144" evidence="7"/>
<dbReference type="GO" id="GO:0005524">
    <property type="term" value="F:ATP binding"/>
    <property type="evidence" value="ECO:0007669"/>
    <property type="project" value="UniProtKB-UniRule"/>
</dbReference>
<evidence type="ECO:0000256" key="8">
    <source>
        <dbReference type="RuleBase" id="RU369061"/>
    </source>
</evidence>
<comment type="function">
    <text evidence="8">Catalyzes the ATP-dependent phosphorylation of fructose-l-phosphate to fructose-l,6-bisphosphate.</text>
</comment>
<dbReference type="GO" id="GO:0044281">
    <property type="term" value="P:small molecule metabolic process"/>
    <property type="evidence" value="ECO:0007669"/>
    <property type="project" value="UniProtKB-ARBA"/>
</dbReference>
<keyword evidence="2 7" id="KW-0808">Transferase</keyword>
<dbReference type="GO" id="GO:0009024">
    <property type="term" value="F:tagatose-6-phosphate kinase activity"/>
    <property type="evidence" value="ECO:0007669"/>
    <property type="project" value="UniProtKB-EC"/>
</dbReference>
<evidence type="ECO:0000313" key="10">
    <source>
        <dbReference type="EMBL" id="QSX09345.1"/>
    </source>
</evidence>
<dbReference type="GO" id="GO:0008662">
    <property type="term" value="F:1-phosphofructokinase activity"/>
    <property type="evidence" value="ECO:0007669"/>
    <property type="project" value="UniProtKB-UniRule"/>
</dbReference>
<dbReference type="InterPro" id="IPR017583">
    <property type="entry name" value="Tagatose/fructose_Pkinase"/>
</dbReference>
<organism evidence="10 11">
    <name type="scientific">Alkalibacter rhizosphaerae</name>
    <dbReference type="NCBI Taxonomy" id="2815577"/>
    <lineage>
        <taxon>Bacteria</taxon>
        <taxon>Bacillati</taxon>
        <taxon>Bacillota</taxon>
        <taxon>Clostridia</taxon>
        <taxon>Eubacteriales</taxon>
        <taxon>Eubacteriaceae</taxon>
        <taxon>Alkalibacter</taxon>
    </lineage>
</organism>
<dbReference type="CDD" id="cd01164">
    <property type="entry name" value="FruK_PfkB_like"/>
    <property type="match status" value="1"/>
</dbReference>
<dbReference type="InterPro" id="IPR002173">
    <property type="entry name" value="Carboh/pur_kinase_PfkB_CS"/>
</dbReference>
<dbReference type="KEGG" id="alka:J0B03_04580"/>
<protein>
    <recommendedName>
        <fullName evidence="7">Tagatose-6-phosphate kinase</fullName>
        <ecNumber evidence="7">2.7.1.144</ecNumber>
    </recommendedName>
</protein>